<comment type="caution">
    <text evidence="2">The sequence shown here is derived from an EMBL/GenBank/DDBJ whole genome shotgun (WGS) entry which is preliminary data.</text>
</comment>
<feature type="transmembrane region" description="Helical" evidence="1">
    <location>
        <begin position="65"/>
        <end position="82"/>
    </location>
</feature>
<dbReference type="Proteomes" id="UP001236258">
    <property type="component" value="Unassembled WGS sequence"/>
</dbReference>
<evidence type="ECO:0000313" key="2">
    <source>
        <dbReference type="EMBL" id="MDP4528752.1"/>
    </source>
</evidence>
<keyword evidence="1" id="KW-0472">Membrane</keyword>
<evidence type="ECO:0000313" key="3">
    <source>
        <dbReference type="Proteomes" id="UP001236258"/>
    </source>
</evidence>
<proteinExistence type="predicted"/>
<reference evidence="2 3" key="1">
    <citation type="submission" date="2023-08" db="EMBL/GenBank/DDBJ databases">
        <authorList>
            <person name="Joshi A."/>
            <person name="Thite S."/>
        </authorList>
    </citation>
    <scope>NUCLEOTIDE SEQUENCE [LARGE SCALE GENOMIC DNA]</scope>
    <source>
        <strain evidence="2 3">1E1</strain>
    </source>
</reference>
<sequence>MKSSSKKAFIQTIAYAPWFLAFFSLAFFGLCLFERPSYLVLLFSIPFGLYTAFLLPCLWHRNNEWLGSLLTVLPAVYFSIWHSNPIEAVQTVLAAAAVTSFVWLLFKDKFMGCMSNNT</sequence>
<dbReference type="RefSeq" id="WP_305944863.1">
    <property type="nucleotide sequence ID" value="NZ_JAUZVY010000002.1"/>
</dbReference>
<evidence type="ECO:0008006" key="4">
    <source>
        <dbReference type="Google" id="ProtNLM"/>
    </source>
</evidence>
<keyword evidence="1" id="KW-1133">Transmembrane helix</keyword>
<accession>A0ABT9GP60</accession>
<name>A0ABT9GP60_9GAMM</name>
<protein>
    <recommendedName>
        <fullName evidence="4">SPW repeat-containing protein</fullName>
    </recommendedName>
</protein>
<feature type="transmembrane region" description="Helical" evidence="1">
    <location>
        <begin position="88"/>
        <end position="106"/>
    </location>
</feature>
<feature type="transmembrane region" description="Helical" evidence="1">
    <location>
        <begin position="12"/>
        <end position="32"/>
    </location>
</feature>
<gene>
    <name evidence="2" type="ORF">Q3O59_06860</name>
</gene>
<keyword evidence="1" id="KW-0812">Transmembrane</keyword>
<dbReference type="EMBL" id="JAUZVY010000002">
    <property type="protein sequence ID" value="MDP4528752.1"/>
    <property type="molecule type" value="Genomic_DNA"/>
</dbReference>
<keyword evidence="3" id="KW-1185">Reference proteome</keyword>
<organism evidence="2 3">
    <name type="scientific">Alkalimonas delamerensis</name>
    <dbReference type="NCBI Taxonomy" id="265981"/>
    <lineage>
        <taxon>Bacteria</taxon>
        <taxon>Pseudomonadati</taxon>
        <taxon>Pseudomonadota</taxon>
        <taxon>Gammaproteobacteria</taxon>
        <taxon>Alkalimonas</taxon>
    </lineage>
</organism>
<feature type="transmembrane region" description="Helical" evidence="1">
    <location>
        <begin position="38"/>
        <end position="58"/>
    </location>
</feature>
<evidence type="ECO:0000256" key="1">
    <source>
        <dbReference type="SAM" id="Phobius"/>
    </source>
</evidence>